<keyword evidence="2" id="KW-0813">Transport</keyword>
<dbReference type="Gene3D" id="3.40.50.300">
    <property type="entry name" value="P-loop containing nucleotide triphosphate hydrolases"/>
    <property type="match status" value="1"/>
</dbReference>
<dbReference type="PANTHER" id="PTHR42798">
    <property type="entry name" value="LIPOPROTEIN-RELEASING SYSTEM ATP-BINDING PROTEIN LOLD"/>
    <property type="match status" value="1"/>
</dbReference>
<evidence type="ECO:0000256" key="2">
    <source>
        <dbReference type="ARBA" id="ARBA00022448"/>
    </source>
</evidence>
<accession>A0ABU1A6Q1</accession>
<dbReference type="InterPro" id="IPR003439">
    <property type="entry name" value="ABC_transporter-like_ATP-bd"/>
</dbReference>
<dbReference type="InterPro" id="IPR017911">
    <property type="entry name" value="MacB-like_ATP-bd"/>
</dbReference>
<dbReference type="SUPFAM" id="SSF52540">
    <property type="entry name" value="P-loop containing nucleoside triphosphate hydrolases"/>
    <property type="match status" value="1"/>
</dbReference>
<keyword evidence="3" id="KW-0547">Nucleotide-binding</keyword>
<dbReference type="PROSITE" id="PS50893">
    <property type="entry name" value="ABC_TRANSPORTER_2"/>
    <property type="match status" value="1"/>
</dbReference>
<comment type="similarity">
    <text evidence="1">Belongs to the ABC transporter superfamily.</text>
</comment>
<keyword evidence="7" id="KW-1185">Reference proteome</keyword>
<proteinExistence type="inferred from homology"/>
<evidence type="ECO:0000256" key="1">
    <source>
        <dbReference type="ARBA" id="ARBA00005417"/>
    </source>
</evidence>
<evidence type="ECO:0000256" key="3">
    <source>
        <dbReference type="ARBA" id="ARBA00022741"/>
    </source>
</evidence>
<dbReference type="InterPro" id="IPR017871">
    <property type="entry name" value="ABC_transporter-like_CS"/>
</dbReference>
<organism evidence="6 7">
    <name type="scientific">Lactiplantibacillus brownii</name>
    <dbReference type="NCBI Taxonomy" id="3069269"/>
    <lineage>
        <taxon>Bacteria</taxon>
        <taxon>Bacillati</taxon>
        <taxon>Bacillota</taxon>
        <taxon>Bacilli</taxon>
        <taxon>Lactobacillales</taxon>
        <taxon>Lactobacillaceae</taxon>
        <taxon>Lactiplantibacillus</taxon>
    </lineage>
</organism>
<name>A0ABU1A6Q1_9LACO</name>
<evidence type="ECO:0000259" key="5">
    <source>
        <dbReference type="PROSITE" id="PS50893"/>
    </source>
</evidence>
<dbReference type="InterPro" id="IPR003593">
    <property type="entry name" value="AAA+_ATPase"/>
</dbReference>
<evidence type="ECO:0000256" key="4">
    <source>
        <dbReference type="ARBA" id="ARBA00022840"/>
    </source>
</evidence>
<feature type="domain" description="ABC transporter" evidence="5">
    <location>
        <begin position="2"/>
        <end position="225"/>
    </location>
</feature>
<dbReference type="PROSITE" id="PS00211">
    <property type="entry name" value="ABC_TRANSPORTER_1"/>
    <property type="match status" value="1"/>
</dbReference>
<dbReference type="PANTHER" id="PTHR42798:SF7">
    <property type="entry name" value="ALPHA-D-RIBOSE 1-METHYLPHOSPHONATE 5-TRIPHOSPHATE SYNTHASE SUBUNIT PHNL"/>
    <property type="match status" value="1"/>
</dbReference>
<dbReference type="CDD" id="cd03255">
    <property type="entry name" value="ABC_MJ0796_LolCDE_FtsE"/>
    <property type="match status" value="1"/>
</dbReference>
<dbReference type="InterPro" id="IPR027417">
    <property type="entry name" value="P-loop_NTPase"/>
</dbReference>
<keyword evidence="4 6" id="KW-0067">ATP-binding</keyword>
<evidence type="ECO:0000313" key="7">
    <source>
        <dbReference type="Proteomes" id="UP001227831"/>
    </source>
</evidence>
<reference evidence="6 7" key="1">
    <citation type="journal article" date="2023" name="Int. J. Syst. Evol. Microbiol.">
        <title>Lactiplantibacillus brownii sp. nov., a novel psychrotolerant species isolated from sauerkraut.</title>
        <authorList>
            <person name="Heng Y.C."/>
            <person name="Silvaraju S."/>
            <person name="Lee J.K.Y."/>
            <person name="Kittelmann S."/>
        </authorList>
    </citation>
    <scope>NUCLEOTIDE SEQUENCE [LARGE SCALE GENOMIC DNA]</scope>
    <source>
        <strain evidence="6 7">WILCCON 0030</strain>
    </source>
</reference>
<dbReference type="RefSeq" id="WP_308701973.1">
    <property type="nucleotide sequence ID" value="NZ_AP027463.1"/>
</dbReference>
<gene>
    <name evidence="6" type="ORF">RA086_00495</name>
</gene>
<comment type="caution">
    <text evidence="6">The sequence shown here is derived from an EMBL/GenBank/DDBJ whole genome shotgun (WGS) entry which is preliminary data.</text>
</comment>
<dbReference type="SMART" id="SM00382">
    <property type="entry name" value="AAA"/>
    <property type="match status" value="1"/>
</dbReference>
<dbReference type="GO" id="GO:0005524">
    <property type="term" value="F:ATP binding"/>
    <property type="evidence" value="ECO:0007669"/>
    <property type="project" value="UniProtKB-KW"/>
</dbReference>
<dbReference type="Proteomes" id="UP001227831">
    <property type="component" value="Unassembled WGS sequence"/>
</dbReference>
<protein>
    <submittedName>
        <fullName evidence="6">ABC transporter ATP-binding protein</fullName>
    </submittedName>
</protein>
<evidence type="ECO:0000313" key="6">
    <source>
        <dbReference type="EMBL" id="MDQ7936127.1"/>
    </source>
</evidence>
<sequence>MISIKNLNKYYKQGNNSVHILKDISFDVTAGEFVSIMGPSGSGKSTLINIIGFLDDSFKGSYSFKDQETSVLNKASRSNLRNRSVGFIFQNFKLINNLTVAENIALPLLYRGAPHLEIEQRTNEILEKVNLLKFKEEYPLMLSGGQQQRVSIARALINNPKFLIADEPTGALDSITSQDILNIFIRLNRIGTTIIMVTHDKKVAEKSQRILHIVDGSINSDRRLL</sequence>
<dbReference type="EMBL" id="JAVCWF010000001">
    <property type="protein sequence ID" value="MDQ7936127.1"/>
    <property type="molecule type" value="Genomic_DNA"/>
</dbReference>
<dbReference type="Pfam" id="PF00005">
    <property type="entry name" value="ABC_tran"/>
    <property type="match status" value="1"/>
</dbReference>